<evidence type="ECO:0000313" key="2">
    <source>
        <dbReference type="EMBL" id="RVD83262.1"/>
    </source>
</evidence>
<name>A0A436ZWQ2_ARTFL</name>
<dbReference type="OrthoDB" id="1555531at2759"/>
<keyword evidence="3" id="KW-1185">Reference proteome</keyword>
<feature type="region of interest" description="Disordered" evidence="1">
    <location>
        <begin position="23"/>
        <end position="175"/>
    </location>
</feature>
<accession>A0A436ZWQ2</accession>
<evidence type="ECO:0000313" key="3">
    <source>
        <dbReference type="Proteomes" id="UP000283090"/>
    </source>
</evidence>
<dbReference type="EMBL" id="SAEB01000009">
    <property type="protein sequence ID" value="RVD83262.1"/>
    <property type="molecule type" value="Genomic_DNA"/>
</dbReference>
<comment type="caution">
    <text evidence="2">The sequence shown here is derived from an EMBL/GenBank/DDBJ whole genome shotgun (WGS) entry which is preliminary data.</text>
</comment>
<proteinExistence type="predicted"/>
<protein>
    <submittedName>
        <fullName evidence="2">Uncharacterized protein</fullName>
    </submittedName>
</protein>
<reference evidence="2 3" key="1">
    <citation type="submission" date="2019-01" db="EMBL/GenBank/DDBJ databases">
        <title>Intercellular communication is required for trap formation in the nematode-trapping fungus Duddingtonia flagrans.</title>
        <authorList>
            <person name="Youssar L."/>
            <person name="Wernet V."/>
            <person name="Hensel N."/>
            <person name="Hildebrandt H.-G."/>
            <person name="Fischer R."/>
        </authorList>
    </citation>
    <scope>NUCLEOTIDE SEQUENCE [LARGE SCALE GENOMIC DNA]</scope>
    <source>
        <strain evidence="2 3">CBS H-5679</strain>
    </source>
</reference>
<dbReference type="Proteomes" id="UP000283090">
    <property type="component" value="Unassembled WGS sequence"/>
</dbReference>
<evidence type="ECO:0000256" key="1">
    <source>
        <dbReference type="SAM" id="MobiDB-lite"/>
    </source>
</evidence>
<dbReference type="AlphaFoldDB" id="A0A436ZWQ2"/>
<dbReference type="VEuPathDB" id="FungiDB:DFL_007657"/>
<feature type="compositionally biased region" description="Polar residues" evidence="1">
    <location>
        <begin position="61"/>
        <end position="102"/>
    </location>
</feature>
<dbReference type="STRING" id="97331.A0A436ZWQ2"/>
<dbReference type="RefSeq" id="XP_067488806.1">
    <property type="nucleotide sequence ID" value="XM_067637272.1"/>
</dbReference>
<sequence>MNETHRSRISEGILERMEKLLTRVRSASLKRKESNLSRKESKGKKKADSGPGDLKDLDPISITTNAPPTDNQNDGPQPSRRASQDFSISTTPPGAYGSTFSLTKGPALITVEPLPKDSSRRSSLSEPGRKPSLQHVGFPRTRTTLHPFRPPHTLQVLRGPVPPSPKSAEATICRY</sequence>
<dbReference type="GeneID" id="93589968"/>
<feature type="compositionally biased region" description="Basic and acidic residues" evidence="1">
    <location>
        <begin position="30"/>
        <end position="40"/>
    </location>
</feature>
<gene>
    <name evidence="2" type="ORF">DFL_007657</name>
</gene>
<organism evidence="2 3">
    <name type="scientific">Arthrobotrys flagrans</name>
    <name type="common">Nematode-trapping fungus</name>
    <name type="synonym">Trichothecium flagrans</name>
    <dbReference type="NCBI Taxonomy" id="97331"/>
    <lineage>
        <taxon>Eukaryota</taxon>
        <taxon>Fungi</taxon>
        <taxon>Dikarya</taxon>
        <taxon>Ascomycota</taxon>
        <taxon>Pezizomycotina</taxon>
        <taxon>Orbiliomycetes</taxon>
        <taxon>Orbiliales</taxon>
        <taxon>Orbiliaceae</taxon>
        <taxon>Arthrobotrys</taxon>
    </lineage>
</organism>